<dbReference type="FunFam" id="3.40.390.10:FF:000009">
    <property type="entry name" value="Oligopeptidase A"/>
    <property type="match status" value="1"/>
</dbReference>
<dbReference type="PANTHER" id="PTHR43660">
    <property type="entry name" value="DIPEPTIDYL CARBOXYPEPTIDASE"/>
    <property type="match status" value="1"/>
</dbReference>
<evidence type="ECO:0000256" key="1">
    <source>
        <dbReference type="ARBA" id="ARBA00006040"/>
    </source>
</evidence>
<dbReference type="Gene3D" id="1.10.1370.10">
    <property type="entry name" value="Neurolysin, domain 3"/>
    <property type="match status" value="1"/>
</dbReference>
<evidence type="ECO:0000259" key="11">
    <source>
        <dbReference type="Pfam" id="PF19310"/>
    </source>
</evidence>
<dbReference type="InterPro" id="IPR034005">
    <property type="entry name" value="M3A_DCP"/>
</dbReference>
<dbReference type="Pfam" id="PF19310">
    <property type="entry name" value="TOP_N"/>
    <property type="match status" value="1"/>
</dbReference>
<keyword evidence="5 9" id="KW-0862">Zinc</keyword>
<dbReference type="Pfam" id="PF01432">
    <property type="entry name" value="Peptidase_M3"/>
    <property type="match status" value="1"/>
</dbReference>
<evidence type="ECO:0000313" key="12">
    <source>
        <dbReference type="EMBL" id="PWR00195.1"/>
    </source>
</evidence>
<dbReference type="InterPro" id="IPR001567">
    <property type="entry name" value="Pept_M3A_M3B_dom"/>
</dbReference>
<evidence type="ECO:0000259" key="10">
    <source>
        <dbReference type="Pfam" id="PF01432"/>
    </source>
</evidence>
<evidence type="ECO:0000256" key="8">
    <source>
        <dbReference type="ARBA" id="ARBA00026100"/>
    </source>
</evidence>
<keyword evidence="13" id="KW-1185">Reference proteome</keyword>
<evidence type="ECO:0000256" key="3">
    <source>
        <dbReference type="ARBA" id="ARBA00022723"/>
    </source>
</evidence>
<comment type="similarity">
    <text evidence="1 9">Belongs to the peptidase M3 family.</text>
</comment>
<comment type="cofactor">
    <cofactor evidence="9">
        <name>Zn(2+)</name>
        <dbReference type="ChEBI" id="CHEBI:29105"/>
    </cofactor>
    <text evidence="9">Binds 1 zinc ion.</text>
</comment>
<accession>A0A317CNU1</accession>
<comment type="catalytic activity">
    <reaction evidence="7">
        <text>Hydrolysis of oligopeptides, with broad specificity. Gly or Ala commonly occur as P1 or P1' residues, but more distant residues are also important, as is shown by the fact that Z-Gly-Pro-Gly-|-Gly-Pro-Ala is cleaved, but not Z-(Gly)(5).</text>
        <dbReference type="EC" id="3.4.24.70"/>
    </reaction>
</comment>
<dbReference type="OrthoDB" id="9773538at2"/>
<sequence>MKNYLLDTSTLPAFSKISASDVEPALDLCLKENRELLKNLIADTTSPTWENFIQPLEKAENRLSRIWSPVSHMNAVVNTPELRDAYNNCLPKLSEYSSEMGQNKDFFKAMQSIQDRQDELSLNNAQRKNLNDALLDFKRSGIDLDEENQARFKEINQTLSQLSSKFSDNVLDATTDWTLQISDIDALKGMPESALNAAAQSAKQRDMDGWLLTLEFPSFHAVMTYADDRALREKVYTAFTTRASDQADNTSFDNSQTMAEILKLRQEEAQLLGFKHYADYSVDVKMAESPQQIITFLEELAEKSHPHAVREFAELTEFAKAELGISELKAWDVGYASDKLKQKLFNFSSEDLKPYFPADHVLKGLFELVESLYNIKIKQKTDFDTWHPDVRFYEILNKDGDVQAQFYLDLYARQHKRGGAWMADCCGRFRSDEGLQIPVAFMTCNSSSPTGDKPALFTHDEVITLFHEFGHGLHHMLTEVDYLGISGISGVEWDAVELPSQFMENWCWQREGLDLITAHYETGEKMPDELFEKIKAAQHFQSAMAMVRQLEFSLFDLRIHMDTSIETPEQIQQVLNDTRQQVSVVPAPESNRFQNGFTHIFAGGYAAGYYSYKWAEVLSADAFARFEEEGLFSPEVGNDFLSHVLQQGGSRPAMESFVAFRGREPSVDALLRHNGLTEDAA</sequence>
<dbReference type="RefSeq" id="WP_109836249.1">
    <property type="nucleotide sequence ID" value="NZ_QGKM01000005.1"/>
</dbReference>
<dbReference type="EMBL" id="QGKM01000005">
    <property type="protein sequence ID" value="PWR00195.1"/>
    <property type="molecule type" value="Genomic_DNA"/>
</dbReference>
<dbReference type="GO" id="GO:0004222">
    <property type="term" value="F:metalloendopeptidase activity"/>
    <property type="evidence" value="ECO:0007669"/>
    <property type="project" value="UniProtKB-EC"/>
</dbReference>
<dbReference type="Gene3D" id="3.40.390.10">
    <property type="entry name" value="Collagenase (Catalytic Domain)"/>
    <property type="match status" value="1"/>
</dbReference>
<keyword evidence="3 9" id="KW-0479">Metal-binding</keyword>
<dbReference type="Proteomes" id="UP000245539">
    <property type="component" value="Unassembled WGS sequence"/>
</dbReference>
<dbReference type="GO" id="GO:0046872">
    <property type="term" value="F:metal ion binding"/>
    <property type="evidence" value="ECO:0007669"/>
    <property type="project" value="UniProtKB-UniRule"/>
</dbReference>
<dbReference type="GO" id="GO:0005829">
    <property type="term" value="C:cytosol"/>
    <property type="evidence" value="ECO:0007669"/>
    <property type="project" value="UniProtKB-ARBA"/>
</dbReference>
<dbReference type="CDD" id="cd06456">
    <property type="entry name" value="M3A_DCP"/>
    <property type="match status" value="1"/>
</dbReference>
<dbReference type="InterPro" id="IPR024079">
    <property type="entry name" value="MetalloPept_cat_dom_sf"/>
</dbReference>
<evidence type="ECO:0000256" key="4">
    <source>
        <dbReference type="ARBA" id="ARBA00022801"/>
    </source>
</evidence>
<dbReference type="InterPro" id="IPR024080">
    <property type="entry name" value="Neurolysin/TOP_N"/>
</dbReference>
<dbReference type="Gene3D" id="1.20.1050.40">
    <property type="entry name" value="Endopeptidase. Chain P, domain 1"/>
    <property type="match status" value="1"/>
</dbReference>
<evidence type="ECO:0000256" key="5">
    <source>
        <dbReference type="ARBA" id="ARBA00022833"/>
    </source>
</evidence>
<dbReference type="PANTHER" id="PTHR43660:SF1">
    <property type="entry name" value="DIPEPTIDYL CARBOXYPEPTIDASE"/>
    <property type="match status" value="1"/>
</dbReference>
<dbReference type="InterPro" id="IPR045666">
    <property type="entry name" value="OpdA_N"/>
</dbReference>
<feature type="domain" description="Oligopeptidase A N-terminal" evidence="11">
    <location>
        <begin position="33"/>
        <end position="148"/>
    </location>
</feature>
<evidence type="ECO:0000256" key="9">
    <source>
        <dbReference type="RuleBase" id="RU003435"/>
    </source>
</evidence>
<evidence type="ECO:0000256" key="7">
    <source>
        <dbReference type="ARBA" id="ARBA00024603"/>
    </source>
</evidence>
<evidence type="ECO:0000313" key="13">
    <source>
        <dbReference type="Proteomes" id="UP000245539"/>
    </source>
</evidence>
<comment type="caution">
    <text evidence="12">The sequence shown here is derived from an EMBL/GenBank/DDBJ whole genome shotgun (WGS) entry which is preliminary data.</text>
</comment>
<reference evidence="12 13" key="1">
    <citation type="submission" date="2018-05" db="EMBL/GenBank/DDBJ databases">
        <title>Leucothrix arctica sp. nov., isolated from Arctic seawater.</title>
        <authorList>
            <person name="Choi A."/>
            <person name="Baek K."/>
        </authorList>
    </citation>
    <scope>NUCLEOTIDE SEQUENCE [LARGE SCALE GENOMIC DNA]</scope>
    <source>
        <strain evidence="12 13">JCM 18388</strain>
    </source>
</reference>
<keyword evidence="4 9" id="KW-0378">Hydrolase</keyword>
<dbReference type="GO" id="GO:0006508">
    <property type="term" value="P:proteolysis"/>
    <property type="evidence" value="ECO:0007669"/>
    <property type="project" value="UniProtKB-KW"/>
</dbReference>
<name>A0A317CNU1_9GAMM</name>
<keyword evidence="6 9" id="KW-0482">Metalloprotease</keyword>
<feature type="domain" description="Peptidase M3A/M3B catalytic" evidence="10">
    <location>
        <begin position="222"/>
        <end position="675"/>
    </location>
</feature>
<dbReference type="AlphaFoldDB" id="A0A317CNU1"/>
<evidence type="ECO:0000256" key="2">
    <source>
        <dbReference type="ARBA" id="ARBA00022670"/>
    </source>
</evidence>
<proteinExistence type="inferred from homology"/>
<dbReference type="EC" id="3.4.24.70" evidence="8"/>
<dbReference type="InterPro" id="IPR045090">
    <property type="entry name" value="Pept_M3A_M3B"/>
</dbReference>
<protein>
    <recommendedName>
        <fullName evidence="8">oligopeptidase A</fullName>
        <ecNumber evidence="8">3.4.24.70</ecNumber>
    </recommendedName>
</protein>
<gene>
    <name evidence="12" type="ORF">DKW60_03390</name>
</gene>
<evidence type="ECO:0000256" key="6">
    <source>
        <dbReference type="ARBA" id="ARBA00023049"/>
    </source>
</evidence>
<organism evidence="12 13">
    <name type="scientific">Leucothrix pacifica</name>
    <dbReference type="NCBI Taxonomy" id="1247513"/>
    <lineage>
        <taxon>Bacteria</taxon>
        <taxon>Pseudomonadati</taxon>
        <taxon>Pseudomonadota</taxon>
        <taxon>Gammaproteobacteria</taxon>
        <taxon>Thiotrichales</taxon>
        <taxon>Thiotrichaceae</taxon>
        <taxon>Leucothrix</taxon>
    </lineage>
</organism>
<dbReference type="InterPro" id="IPR024077">
    <property type="entry name" value="Neurolysin/TOP_dom2"/>
</dbReference>
<keyword evidence="2 9" id="KW-0645">Protease</keyword>
<dbReference type="SUPFAM" id="SSF55486">
    <property type="entry name" value="Metalloproteases ('zincins'), catalytic domain"/>
    <property type="match status" value="1"/>
</dbReference>